<dbReference type="OMA" id="FFNQHVD"/>
<proteinExistence type="predicted"/>
<sequence length="255" mass="28863">MASFAELSGRKLTCPFWQPGSPRIFMLGSYNGMLCVALDYLRDEYYIWNPSTAFFLKLPNPNFASESKPDVCPHYGGFGYVSATDDYKVVVATFSKSSTGWSDMAVGIFSFRANSWKRVKSWKRLRSDLVKNFTKWTGVLLNEALHWLQRSIYRRQTVVAFDLGEEKFREIPLPPLDGDGSSICSSLDVGVVFGGCLCVSKFDGTSSEEVQLYLWIMKEYGVHESWTMLFKLASVHVDGFHRPVIHTESGIVLRS</sequence>
<dbReference type="InterPro" id="IPR050796">
    <property type="entry name" value="SCF_F-box_component"/>
</dbReference>
<dbReference type="PANTHER" id="PTHR31672">
    <property type="entry name" value="BNACNNG10540D PROTEIN"/>
    <property type="match status" value="1"/>
</dbReference>
<comment type="caution">
    <text evidence="2">The sequence shown here is derived from an EMBL/GenBank/DDBJ whole genome shotgun (WGS) entry which is preliminary data.</text>
</comment>
<feature type="domain" description="F-box associated beta-propeller type 1" evidence="1">
    <location>
        <begin position="24"/>
        <end position="234"/>
    </location>
</feature>
<dbReference type="Proteomes" id="UP000238479">
    <property type="component" value="Chromosome 2"/>
</dbReference>
<name>A0A2P6RPJ5_ROSCH</name>
<dbReference type="PANTHER" id="PTHR31672:SF13">
    <property type="entry name" value="F-BOX PROTEIN CPR30-LIKE"/>
    <property type="match status" value="1"/>
</dbReference>
<evidence type="ECO:0000259" key="1">
    <source>
        <dbReference type="Pfam" id="PF07734"/>
    </source>
</evidence>
<dbReference type="EMBL" id="PDCK01000040">
    <property type="protein sequence ID" value="PRQ48356.1"/>
    <property type="molecule type" value="Genomic_DNA"/>
</dbReference>
<organism evidence="2 3">
    <name type="scientific">Rosa chinensis</name>
    <name type="common">China rose</name>
    <dbReference type="NCBI Taxonomy" id="74649"/>
    <lineage>
        <taxon>Eukaryota</taxon>
        <taxon>Viridiplantae</taxon>
        <taxon>Streptophyta</taxon>
        <taxon>Embryophyta</taxon>
        <taxon>Tracheophyta</taxon>
        <taxon>Spermatophyta</taxon>
        <taxon>Magnoliopsida</taxon>
        <taxon>eudicotyledons</taxon>
        <taxon>Gunneridae</taxon>
        <taxon>Pentapetalae</taxon>
        <taxon>rosids</taxon>
        <taxon>fabids</taxon>
        <taxon>Rosales</taxon>
        <taxon>Rosaceae</taxon>
        <taxon>Rosoideae</taxon>
        <taxon>Rosoideae incertae sedis</taxon>
        <taxon>Rosa</taxon>
    </lineage>
</organism>
<evidence type="ECO:0000313" key="2">
    <source>
        <dbReference type="EMBL" id="PRQ48356.1"/>
    </source>
</evidence>
<protein>
    <submittedName>
        <fullName evidence="2">Putative F-box associated interaction domain-containing protein</fullName>
    </submittedName>
</protein>
<gene>
    <name evidence="2" type="ORF">RchiOBHm_Chr2g0109771</name>
</gene>
<dbReference type="Pfam" id="PF07734">
    <property type="entry name" value="FBA_1"/>
    <property type="match status" value="1"/>
</dbReference>
<dbReference type="InterPro" id="IPR017451">
    <property type="entry name" value="F-box-assoc_interact_dom"/>
</dbReference>
<accession>A0A2P6RPJ5</accession>
<dbReference type="AlphaFoldDB" id="A0A2P6RPJ5"/>
<dbReference type="STRING" id="74649.A0A2P6RPJ5"/>
<keyword evidence="3" id="KW-1185">Reference proteome</keyword>
<dbReference type="NCBIfam" id="TIGR01640">
    <property type="entry name" value="F_box_assoc_1"/>
    <property type="match status" value="1"/>
</dbReference>
<reference evidence="2 3" key="1">
    <citation type="journal article" date="2018" name="Nat. Genet.">
        <title>The Rosa genome provides new insights in the design of modern roses.</title>
        <authorList>
            <person name="Bendahmane M."/>
        </authorList>
    </citation>
    <scope>NUCLEOTIDE SEQUENCE [LARGE SCALE GENOMIC DNA]</scope>
    <source>
        <strain evidence="3">cv. Old Blush</strain>
    </source>
</reference>
<evidence type="ECO:0000313" key="3">
    <source>
        <dbReference type="Proteomes" id="UP000238479"/>
    </source>
</evidence>
<dbReference type="InterPro" id="IPR006527">
    <property type="entry name" value="F-box-assoc_dom_typ1"/>
</dbReference>
<dbReference type="Gramene" id="PRQ48356">
    <property type="protein sequence ID" value="PRQ48356"/>
    <property type="gene ID" value="RchiOBHm_Chr2g0109771"/>
</dbReference>